<evidence type="ECO:0000256" key="1">
    <source>
        <dbReference type="ARBA" id="ARBA00005381"/>
    </source>
</evidence>
<evidence type="ECO:0000259" key="2">
    <source>
        <dbReference type="PROSITE" id="PS50125"/>
    </source>
</evidence>
<name>A0ABS7C8U6_9BACL</name>
<proteinExistence type="inferred from homology"/>
<reference evidence="3 4" key="1">
    <citation type="submission" date="2021-07" db="EMBL/GenBank/DDBJ databases">
        <title>Paenibacillus radiodurans sp. nov., isolated from the southeastern edge of Tengger Desert.</title>
        <authorList>
            <person name="Zhang G."/>
        </authorList>
    </citation>
    <scope>NUCLEOTIDE SEQUENCE [LARGE SCALE GENOMIC DNA]</scope>
    <source>
        <strain evidence="3 4">CCM 7311</strain>
    </source>
</reference>
<dbReference type="InterPro" id="IPR029787">
    <property type="entry name" value="Nucleotide_cyclase"/>
</dbReference>
<evidence type="ECO:0000313" key="3">
    <source>
        <dbReference type="EMBL" id="MBW7457360.1"/>
    </source>
</evidence>
<dbReference type="InterPro" id="IPR001054">
    <property type="entry name" value="A/G_cyclase"/>
</dbReference>
<protein>
    <submittedName>
        <fullName evidence="3">Adenylate/guanylate cyclase domain-containing protein</fullName>
    </submittedName>
</protein>
<dbReference type="PANTHER" id="PTHR43081">
    <property type="entry name" value="ADENYLATE CYCLASE, TERMINAL-DIFFERENTIATION SPECIFIC-RELATED"/>
    <property type="match status" value="1"/>
</dbReference>
<feature type="domain" description="Guanylate cyclase" evidence="2">
    <location>
        <begin position="1"/>
        <end position="43"/>
    </location>
</feature>
<dbReference type="PROSITE" id="PS50125">
    <property type="entry name" value="GUANYLATE_CYCLASE_2"/>
    <property type="match status" value="1"/>
</dbReference>
<dbReference type="Gene3D" id="3.30.70.1230">
    <property type="entry name" value="Nucleotide cyclase"/>
    <property type="match status" value="1"/>
</dbReference>
<dbReference type="InterPro" id="IPR050697">
    <property type="entry name" value="Adenylyl/Guanylyl_Cyclase_3/4"/>
</dbReference>
<feature type="non-terminal residue" evidence="3">
    <location>
        <position position="1"/>
    </location>
</feature>
<gene>
    <name evidence="3" type="ORF">K0U00_25285</name>
</gene>
<dbReference type="Proteomes" id="UP001519887">
    <property type="component" value="Unassembled WGS sequence"/>
</dbReference>
<evidence type="ECO:0000313" key="4">
    <source>
        <dbReference type="Proteomes" id="UP001519887"/>
    </source>
</evidence>
<comment type="caution">
    <text evidence="3">The sequence shown here is derived from an EMBL/GenBank/DDBJ whole genome shotgun (WGS) entry which is preliminary data.</text>
</comment>
<keyword evidence="4" id="KW-1185">Reference proteome</keyword>
<dbReference type="PANTHER" id="PTHR43081:SF19">
    <property type="entry name" value="PH-SENSITIVE ADENYLATE CYCLASE RV1264"/>
    <property type="match status" value="1"/>
</dbReference>
<accession>A0ABS7C8U6</accession>
<comment type="similarity">
    <text evidence="1">Belongs to the adenylyl cyclase class-3 family.</text>
</comment>
<dbReference type="SUPFAM" id="SSF55073">
    <property type="entry name" value="Nucleotide cyclase"/>
    <property type="match status" value="1"/>
</dbReference>
<organism evidence="3 4">
    <name type="scientific">Paenibacillus sepulcri</name>
    <dbReference type="NCBI Taxonomy" id="359917"/>
    <lineage>
        <taxon>Bacteria</taxon>
        <taxon>Bacillati</taxon>
        <taxon>Bacillota</taxon>
        <taxon>Bacilli</taxon>
        <taxon>Bacillales</taxon>
        <taxon>Paenibacillaceae</taxon>
        <taxon>Paenibacillus</taxon>
    </lineage>
</organism>
<dbReference type="EMBL" id="JAHZIK010000826">
    <property type="protein sequence ID" value="MBW7457360.1"/>
    <property type="molecule type" value="Genomic_DNA"/>
</dbReference>
<dbReference type="Pfam" id="PF00211">
    <property type="entry name" value="Guanylate_cyc"/>
    <property type="match status" value="1"/>
</dbReference>
<dbReference type="CDD" id="cd07302">
    <property type="entry name" value="CHD"/>
    <property type="match status" value="1"/>
</dbReference>
<sequence length="102" mass="11275">QSWQAEDGLDLRIGLHHGPAVAVGMNGRNDYFGRTVNMAARIQALGNPGEIVLEANLHNQLFRRIEIAADSYSSHSFVAALKGMKEPVQLVRVQHHNMRMSG</sequence>